<evidence type="ECO:0000313" key="3">
    <source>
        <dbReference type="Proteomes" id="UP001174997"/>
    </source>
</evidence>
<proteinExistence type="predicted"/>
<sequence>MQRSACARVSRPSEAWERQLHGHVHPSPSLITEPVHWFVSWPFCCHRLERGIPCRPSVLSLLLSLGMSRGRSCPGVTPMIHGAVLEIVHTKEQRQFLELGFWTLGSFPTLVAIFGPREDISLSFYRCRFLFTFPLFSFFFSFLHRRRLKLVMVHFAPIPPPFLS</sequence>
<feature type="transmembrane region" description="Helical" evidence="1">
    <location>
        <begin position="99"/>
        <end position="117"/>
    </location>
</feature>
<feature type="transmembrane region" description="Helical" evidence="1">
    <location>
        <begin position="123"/>
        <end position="143"/>
    </location>
</feature>
<keyword evidence="1" id="KW-1133">Transmembrane helix</keyword>
<evidence type="ECO:0000313" key="2">
    <source>
        <dbReference type="EMBL" id="KAK0668490.1"/>
    </source>
</evidence>
<keyword evidence="3" id="KW-1185">Reference proteome</keyword>
<keyword evidence="1" id="KW-0472">Membrane</keyword>
<dbReference type="Proteomes" id="UP001174997">
    <property type="component" value="Unassembled WGS sequence"/>
</dbReference>
<evidence type="ECO:0000256" key="1">
    <source>
        <dbReference type="SAM" id="Phobius"/>
    </source>
</evidence>
<comment type="caution">
    <text evidence="2">The sequence shown here is derived from an EMBL/GenBank/DDBJ whole genome shotgun (WGS) entry which is preliminary data.</text>
</comment>
<dbReference type="EMBL" id="JAULSY010000056">
    <property type="protein sequence ID" value="KAK0668490.1"/>
    <property type="molecule type" value="Genomic_DNA"/>
</dbReference>
<protein>
    <submittedName>
        <fullName evidence="2">Uncharacterized protein</fullName>
    </submittedName>
</protein>
<keyword evidence="1" id="KW-0812">Transmembrane</keyword>
<name>A0AA39ZDH8_9PEZI</name>
<accession>A0AA39ZDH8</accession>
<dbReference type="AlphaFoldDB" id="A0AA39ZDH8"/>
<organism evidence="2 3">
    <name type="scientific">Cercophora samala</name>
    <dbReference type="NCBI Taxonomy" id="330535"/>
    <lineage>
        <taxon>Eukaryota</taxon>
        <taxon>Fungi</taxon>
        <taxon>Dikarya</taxon>
        <taxon>Ascomycota</taxon>
        <taxon>Pezizomycotina</taxon>
        <taxon>Sordariomycetes</taxon>
        <taxon>Sordariomycetidae</taxon>
        <taxon>Sordariales</taxon>
        <taxon>Lasiosphaeriaceae</taxon>
        <taxon>Cercophora</taxon>
    </lineage>
</organism>
<reference evidence="2" key="1">
    <citation type="submission" date="2023-06" db="EMBL/GenBank/DDBJ databases">
        <title>Genome-scale phylogeny and comparative genomics of the fungal order Sordariales.</title>
        <authorList>
            <consortium name="Lawrence Berkeley National Laboratory"/>
            <person name="Hensen N."/>
            <person name="Bonometti L."/>
            <person name="Westerberg I."/>
            <person name="Brannstrom I.O."/>
            <person name="Guillou S."/>
            <person name="Cros-Aarteil S."/>
            <person name="Calhoun S."/>
            <person name="Haridas S."/>
            <person name="Kuo A."/>
            <person name="Mondo S."/>
            <person name="Pangilinan J."/>
            <person name="Riley R."/>
            <person name="Labutti K."/>
            <person name="Andreopoulos B."/>
            <person name="Lipzen A."/>
            <person name="Chen C."/>
            <person name="Yanf M."/>
            <person name="Daum C."/>
            <person name="Ng V."/>
            <person name="Clum A."/>
            <person name="Steindorff A."/>
            <person name="Ohm R."/>
            <person name="Martin F."/>
            <person name="Silar P."/>
            <person name="Natvig D."/>
            <person name="Lalanne C."/>
            <person name="Gautier V."/>
            <person name="Ament-Velasquez S.L."/>
            <person name="Kruys A."/>
            <person name="Hutchinson M.I."/>
            <person name="Powell A.J."/>
            <person name="Barry K."/>
            <person name="Miller A.N."/>
            <person name="Grigoriev I.V."/>
            <person name="Debuchy R."/>
            <person name="Gladieux P."/>
            <person name="Thoren M.H."/>
            <person name="Johannesson H."/>
        </authorList>
    </citation>
    <scope>NUCLEOTIDE SEQUENCE</scope>
    <source>
        <strain evidence="2">CBS 307.81</strain>
    </source>
</reference>
<gene>
    <name evidence="2" type="ORF">QBC41DRAFT_122500</name>
</gene>